<gene>
    <name evidence="12" type="ORF">NOG11_03360</name>
</gene>
<evidence type="ECO:0000256" key="4">
    <source>
        <dbReference type="ARBA" id="ARBA00022823"/>
    </source>
</evidence>
<dbReference type="Proteomes" id="UP001142610">
    <property type="component" value="Unassembled WGS sequence"/>
</dbReference>
<comment type="function">
    <text evidence="6">The pyruvate dehydrogenase complex catalyzes the overall conversion of pyruvate to acetyl-CoA and CO(2). It contains multiple copies of three enzymatic components: pyruvate dehydrogenase (E1), dihydrolipoamide acetyltransferase (E2) and lipoamide dehydrogenase (E3).</text>
</comment>
<dbReference type="InterPro" id="IPR023213">
    <property type="entry name" value="CAT-like_dom_sf"/>
</dbReference>
<evidence type="ECO:0000313" key="12">
    <source>
        <dbReference type="EMBL" id="MCQ8184416.1"/>
    </source>
</evidence>
<dbReference type="NCBIfam" id="TIGR01349">
    <property type="entry name" value="PDHac_trf_mito"/>
    <property type="match status" value="1"/>
</dbReference>
<protein>
    <recommendedName>
        <fullName evidence="8">Acetyltransferase component of pyruvate dehydrogenase complex</fullName>
        <ecNumber evidence="8">2.3.1.12</ecNumber>
    </recommendedName>
</protein>
<feature type="compositionally biased region" description="Low complexity" evidence="9">
    <location>
        <begin position="214"/>
        <end position="232"/>
    </location>
</feature>
<dbReference type="InterPro" id="IPR045257">
    <property type="entry name" value="E2/Pdx1"/>
</dbReference>
<dbReference type="PROSITE" id="PS50968">
    <property type="entry name" value="BIOTINYL_LIPOYL"/>
    <property type="match status" value="1"/>
</dbReference>
<dbReference type="PROSITE" id="PS51826">
    <property type="entry name" value="PSBD"/>
    <property type="match status" value="1"/>
</dbReference>
<dbReference type="EC" id="2.3.1.12" evidence="8"/>
<dbReference type="Pfam" id="PF02817">
    <property type="entry name" value="E3_binding"/>
    <property type="match status" value="1"/>
</dbReference>
<dbReference type="FunFam" id="2.40.50.100:FF:000010">
    <property type="entry name" value="Acetyltransferase component of pyruvate dehydrogenase complex"/>
    <property type="match status" value="1"/>
</dbReference>
<sequence length="476" mass="49579">MPIPVLMPALSPTMEEGTLAKWLKKEGDQVSSGDVIAEIETDKATMEVESIDEGTLGKIIVQEGTEGVKVNAPIAVILEDGESAGDIDEASLSGGGQAQPEPKASTEDKAGKGADQAMAAASAGTPASSGSGPVTSEGRSEEAVRSSYGSGGGHAESSVGGGAASGGGGRIKASPLARRIAKQENIPLEALKGTGPHGRIVKRDIEKAMKEGVPQQGASPAQEAAAPQAAPVAGVDERLYPADSYEAVKNDGMRKTIAKRLHQSFNQEVPHFPLNVDIELTELMKLRAKINAASPAKGEEGAYKLSVNDFVIKASAAALKAVPQANATYTDEAILLHKHVDIGVAVAIDGGLITPIVWKAEQKGLKQISAEIKDMAARAKSKKLKPEEYQGGTFSVSNLGMFGITSFSSIVNQPQGAIMSVGAGEERVVVRDGEMVVRTMMTVTLTCDHRVVDGATGAQFLQKFKLFCEDPASMLL</sequence>
<dbReference type="Gene3D" id="2.40.50.100">
    <property type="match status" value="1"/>
</dbReference>
<comment type="subunit">
    <text evidence="2">Forms a 24-polypeptide structural core with octahedral symmetry.</text>
</comment>
<dbReference type="GO" id="GO:0006086">
    <property type="term" value="P:pyruvate decarboxylation to acetyl-CoA"/>
    <property type="evidence" value="ECO:0007669"/>
    <property type="project" value="InterPro"/>
</dbReference>
<evidence type="ECO:0000256" key="2">
    <source>
        <dbReference type="ARBA" id="ARBA00011484"/>
    </source>
</evidence>
<dbReference type="InterPro" id="IPR036625">
    <property type="entry name" value="E3-bd_dom_sf"/>
</dbReference>
<feature type="region of interest" description="Disordered" evidence="9">
    <location>
        <begin position="86"/>
        <end position="175"/>
    </location>
</feature>
<keyword evidence="4 8" id="KW-0450">Lipoyl</keyword>
<dbReference type="PANTHER" id="PTHR23151:SF90">
    <property type="entry name" value="DIHYDROLIPOYLLYSINE-RESIDUE ACETYLTRANSFERASE COMPONENT OF PYRUVATE DEHYDROGENASE COMPLEX, MITOCHONDRIAL-RELATED"/>
    <property type="match status" value="1"/>
</dbReference>
<keyword evidence="12" id="KW-0670">Pyruvate</keyword>
<evidence type="ECO:0000256" key="7">
    <source>
        <dbReference type="ARBA" id="ARBA00048370"/>
    </source>
</evidence>
<dbReference type="PANTHER" id="PTHR23151">
    <property type="entry name" value="DIHYDROLIPOAMIDE ACETYL/SUCCINYL-TRANSFERASE-RELATED"/>
    <property type="match status" value="1"/>
</dbReference>
<comment type="cofactor">
    <cofactor evidence="8">
        <name>(R)-lipoate</name>
        <dbReference type="ChEBI" id="CHEBI:83088"/>
    </cofactor>
    <text evidence="8">Binds 1 lipoyl cofactor covalently.</text>
</comment>
<reference evidence="12" key="1">
    <citation type="submission" date="2022-07" db="EMBL/GenBank/DDBJ databases">
        <title>Parvularcula maris sp. nov., an algicidal bacterium isolated from seawater.</title>
        <authorList>
            <person name="Li F."/>
        </authorList>
    </citation>
    <scope>NUCLEOTIDE SEQUENCE</scope>
    <source>
        <strain evidence="12">BGMRC 0090</strain>
    </source>
</reference>
<dbReference type="InterPro" id="IPR011053">
    <property type="entry name" value="Single_hybrid_motif"/>
</dbReference>
<dbReference type="Pfam" id="PF00364">
    <property type="entry name" value="Biotin_lipoyl"/>
    <property type="match status" value="1"/>
</dbReference>
<dbReference type="Gene3D" id="3.30.559.10">
    <property type="entry name" value="Chloramphenicol acetyltransferase-like domain"/>
    <property type="match status" value="1"/>
</dbReference>
<dbReference type="SUPFAM" id="SSF52777">
    <property type="entry name" value="CoA-dependent acyltransferases"/>
    <property type="match status" value="1"/>
</dbReference>
<dbReference type="RefSeq" id="WP_256618218.1">
    <property type="nucleotide sequence ID" value="NZ_JANIBC010000001.1"/>
</dbReference>
<dbReference type="InterPro" id="IPR000089">
    <property type="entry name" value="Biotin_lipoyl"/>
</dbReference>
<comment type="similarity">
    <text evidence="1 8">Belongs to the 2-oxoacid dehydrogenase family.</text>
</comment>
<comment type="catalytic activity">
    <reaction evidence="7 8">
        <text>N(6)-[(R)-dihydrolipoyl]-L-lysyl-[protein] + acetyl-CoA = N(6)-[(R)-S(8)-acetyldihydrolipoyl]-L-lysyl-[protein] + CoA</text>
        <dbReference type="Rhea" id="RHEA:17017"/>
        <dbReference type="Rhea" id="RHEA-COMP:10475"/>
        <dbReference type="Rhea" id="RHEA-COMP:10478"/>
        <dbReference type="ChEBI" id="CHEBI:57287"/>
        <dbReference type="ChEBI" id="CHEBI:57288"/>
        <dbReference type="ChEBI" id="CHEBI:83100"/>
        <dbReference type="ChEBI" id="CHEBI:83111"/>
        <dbReference type="EC" id="2.3.1.12"/>
    </reaction>
</comment>
<evidence type="ECO:0000256" key="1">
    <source>
        <dbReference type="ARBA" id="ARBA00007317"/>
    </source>
</evidence>
<dbReference type="InterPro" id="IPR001078">
    <property type="entry name" value="2-oxoacid_DH_actylTfrase"/>
</dbReference>
<keyword evidence="13" id="KW-1185">Reference proteome</keyword>
<evidence type="ECO:0000313" key="13">
    <source>
        <dbReference type="Proteomes" id="UP001142610"/>
    </source>
</evidence>
<feature type="region of interest" description="Disordered" evidence="9">
    <location>
        <begin position="211"/>
        <end position="232"/>
    </location>
</feature>
<evidence type="ECO:0000259" key="10">
    <source>
        <dbReference type="PROSITE" id="PS50968"/>
    </source>
</evidence>
<dbReference type="GO" id="GO:0045254">
    <property type="term" value="C:pyruvate dehydrogenase complex"/>
    <property type="evidence" value="ECO:0007669"/>
    <property type="project" value="UniProtKB-UniRule"/>
</dbReference>
<evidence type="ECO:0000256" key="8">
    <source>
        <dbReference type="RuleBase" id="RU361137"/>
    </source>
</evidence>
<feature type="compositionally biased region" description="Gly residues" evidence="9">
    <location>
        <begin position="149"/>
        <end position="170"/>
    </location>
</feature>
<feature type="domain" description="Lipoyl-binding" evidence="10">
    <location>
        <begin position="2"/>
        <end position="78"/>
    </location>
</feature>
<evidence type="ECO:0000256" key="3">
    <source>
        <dbReference type="ARBA" id="ARBA00022679"/>
    </source>
</evidence>
<evidence type="ECO:0000259" key="11">
    <source>
        <dbReference type="PROSITE" id="PS51826"/>
    </source>
</evidence>
<dbReference type="AlphaFoldDB" id="A0A9X2L7C2"/>
<dbReference type="SUPFAM" id="SSF51230">
    <property type="entry name" value="Single hybrid motif"/>
    <property type="match status" value="1"/>
</dbReference>
<comment type="caution">
    <text evidence="12">The sequence shown here is derived from an EMBL/GenBank/DDBJ whole genome shotgun (WGS) entry which is preliminary data.</text>
</comment>
<dbReference type="SUPFAM" id="SSF47005">
    <property type="entry name" value="Peripheral subunit-binding domain of 2-oxo acid dehydrogenase complex"/>
    <property type="match status" value="1"/>
</dbReference>
<dbReference type="EMBL" id="JANIBC010000001">
    <property type="protein sequence ID" value="MCQ8184416.1"/>
    <property type="molecule type" value="Genomic_DNA"/>
</dbReference>
<feature type="domain" description="Peripheral subunit-binding (PSBD)" evidence="11">
    <location>
        <begin position="172"/>
        <end position="209"/>
    </location>
</feature>
<name>A0A9X2L7C2_9PROT</name>
<dbReference type="InterPro" id="IPR003016">
    <property type="entry name" value="2-oxoA_DH_lipoyl-BS"/>
</dbReference>
<dbReference type="Gene3D" id="4.10.320.10">
    <property type="entry name" value="E3-binding domain"/>
    <property type="match status" value="1"/>
</dbReference>
<keyword evidence="3 8" id="KW-0808">Transferase</keyword>
<dbReference type="PROSITE" id="PS00189">
    <property type="entry name" value="LIPOYL"/>
    <property type="match status" value="1"/>
</dbReference>
<organism evidence="12 13">
    <name type="scientific">Parvularcula maris</name>
    <dbReference type="NCBI Taxonomy" id="2965077"/>
    <lineage>
        <taxon>Bacteria</taxon>
        <taxon>Pseudomonadati</taxon>
        <taxon>Pseudomonadota</taxon>
        <taxon>Alphaproteobacteria</taxon>
        <taxon>Parvularculales</taxon>
        <taxon>Parvularculaceae</taxon>
        <taxon>Parvularcula</taxon>
    </lineage>
</organism>
<dbReference type="CDD" id="cd06849">
    <property type="entry name" value="lipoyl_domain"/>
    <property type="match status" value="1"/>
</dbReference>
<dbReference type="InterPro" id="IPR006257">
    <property type="entry name" value="LAT1"/>
</dbReference>
<accession>A0A9X2L7C2</accession>
<dbReference type="InterPro" id="IPR004167">
    <property type="entry name" value="PSBD"/>
</dbReference>
<dbReference type="Pfam" id="PF00198">
    <property type="entry name" value="2-oxoacid_dh"/>
    <property type="match status" value="1"/>
</dbReference>
<keyword evidence="5 8" id="KW-0012">Acyltransferase</keyword>
<dbReference type="GO" id="GO:0004742">
    <property type="term" value="F:dihydrolipoyllysine-residue acetyltransferase activity"/>
    <property type="evidence" value="ECO:0007669"/>
    <property type="project" value="UniProtKB-UniRule"/>
</dbReference>
<feature type="compositionally biased region" description="Low complexity" evidence="9">
    <location>
        <begin position="113"/>
        <end position="136"/>
    </location>
</feature>
<proteinExistence type="inferred from homology"/>
<evidence type="ECO:0000256" key="5">
    <source>
        <dbReference type="ARBA" id="ARBA00023315"/>
    </source>
</evidence>
<evidence type="ECO:0000256" key="9">
    <source>
        <dbReference type="SAM" id="MobiDB-lite"/>
    </source>
</evidence>
<evidence type="ECO:0000256" key="6">
    <source>
        <dbReference type="ARBA" id="ARBA00025211"/>
    </source>
</evidence>